<keyword evidence="7" id="KW-0915">Sodium</keyword>
<dbReference type="GO" id="GO:0006814">
    <property type="term" value="P:sodium ion transport"/>
    <property type="evidence" value="ECO:0007669"/>
    <property type="project" value="UniProtKB-KW"/>
</dbReference>
<dbReference type="Proteomes" id="UP001144204">
    <property type="component" value="Unassembled WGS sequence"/>
</dbReference>
<dbReference type="InterPro" id="IPR038770">
    <property type="entry name" value="Na+/solute_symporter_sf"/>
</dbReference>
<feature type="domain" description="Cation/H+ exchanger transmembrane" evidence="12">
    <location>
        <begin position="14"/>
        <end position="375"/>
    </location>
</feature>
<comment type="similarity">
    <text evidence="2">Belongs to the monovalent cation:proton antiporter 2 (CPA2) transporter (TC 2.A.37) family.</text>
</comment>
<feature type="transmembrane region" description="Helical" evidence="11">
    <location>
        <begin position="180"/>
        <end position="206"/>
    </location>
</feature>
<keyword evidence="14" id="KW-1185">Reference proteome</keyword>
<dbReference type="PANTHER" id="PTHR43562">
    <property type="entry name" value="NAPA-TYPE SODIUM/HYDROGEN ANTIPORTER"/>
    <property type="match status" value="1"/>
</dbReference>
<dbReference type="InterPro" id="IPR006153">
    <property type="entry name" value="Cation/H_exchanger_TM"/>
</dbReference>
<dbReference type="Gene3D" id="1.20.1530.20">
    <property type="match status" value="1"/>
</dbReference>
<feature type="transmembrane region" description="Helical" evidence="11">
    <location>
        <begin position="83"/>
        <end position="102"/>
    </location>
</feature>
<keyword evidence="6 11" id="KW-1133">Transmembrane helix</keyword>
<dbReference type="PANTHER" id="PTHR43562:SF3">
    <property type="entry name" value="SODIUM ION_PROTON EXCHANGER (EUROFUNG)"/>
    <property type="match status" value="1"/>
</dbReference>
<evidence type="ECO:0000256" key="7">
    <source>
        <dbReference type="ARBA" id="ARBA00023053"/>
    </source>
</evidence>
<proteinExistence type="inferred from homology"/>
<accession>A0A9W6ET36</accession>
<evidence type="ECO:0000256" key="6">
    <source>
        <dbReference type="ARBA" id="ARBA00022989"/>
    </source>
</evidence>
<keyword evidence="3" id="KW-0813">Transport</keyword>
<evidence type="ECO:0000259" key="12">
    <source>
        <dbReference type="Pfam" id="PF00999"/>
    </source>
</evidence>
<feature type="transmembrane region" description="Helical" evidence="11">
    <location>
        <begin position="294"/>
        <end position="317"/>
    </location>
</feature>
<feature type="transmembrane region" description="Helical" evidence="11">
    <location>
        <begin position="263"/>
        <end position="282"/>
    </location>
</feature>
<reference evidence="13" key="2">
    <citation type="journal article" date="2023" name="PLoS ONE">
        <title>Philodulcilactobacillus myokoensis gen. nov., sp. nov., a fructophilic, acidophilic, and agar-phobic lactic acid bacterium isolated from fermented vegetable extracts.</title>
        <authorList>
            <person name="Kouya T."/>
            <person name="Ishiyama Y."/>
            <person name="Ohashi S."/>
            <person name="Kumakubo R."/>
            <person name="Yamazaki T."/>
            <person name="Otaki T."/>
        </authorList>
    </citation>
    <scope>NUCLEOTIDE SEQUENCE</scope>
    <source>
        <strain evidence="13">WR16-4</strain>
    </source>
</reference>
<dbReference type="GO" id="GO:0016020">
    <property type="term" value="C:membrane"/>
    <property type="evidence" value="ECO:0007669"/>
    <property type="project" value="UniProtKB-SubCell"/>
</dbReference>
<feature type="transmembrane region" description="Helical" evidence="11">
    <location>
        <begin position="114"/>
        <end position="132"/>
    </location>
</feature>
<evidence type="ECO:0000256" key="11">
    <source>
        <dbReference type="SAM" id="Phobius"/>
    </source>
</evidence>
<feature type="transmembrane region" description="Helical" evidence="11">
    <location>
        <begin position="144"/>
        <end position="168"/>
    </location>
</feature>
<gene>
    <name evidence="13" type="primary">napA1</name>
    <name evidence="13" type="ORF">WR164_10860</name>
</gene>
<feature type="transmembrane region" description="Helical" evidence="11">
    <location>
        <begin position="218"/>
        <end position="251"/>
    </location>
</feature>
<keyword evidence="8" id="KW-0406">Ion transport</keyword>
<evidence type="ECO:0000256" key="10">
    <source>
        <dbReference type="ARBA" id="ARBA00023201"/>
    </source>
</evidence>
<keyword evidence="4" id="KW-0050">Antiport</keyword>
<keyword evidence="10" id="KW-0739">Sodium transport</keyword>
<dbReference type="GO" id="GO:0015297">
    <property type="term" value="F:antiporter activity"/>
    <property type="evidence" value="ECO:0007669"/>
    <property type="project" value="UniProtKB-KW"/>
</dbReference>
<dbReference type="EMBL" id="BRPL01000002">
    <property type="protein sequence ID" value="GLB47107.1"/>
    <property type="molecule type" value="Genomic_DNA"/>
</dbReference>
<protein>
    <submittedName>
        <fullName evidence="13">Sodium:proton antiporter</fullName>
    </submittedName>
</protein>
<dbReference type="RefSeq" id="WP_286136566.1">
    <property type="nucleotide sequence ID" value="NZ_BRPL01000002.1"/>
</dbReference>
<evidence type="ECO:0000256" key="3">
    <source>
        <dbReference type="ARBA" id="ARBA00022448"/>
    </source>
</evidence>
<feature type="transmembrane region" description="Helical" evidence="11">
    <location>
        <begin position="356"/>
        <end position="375"/>
    </location>
</feature>
<feature type="transmembrane region" description="Helical" evidence="11">
    <location>
        <begin position="52"/>
        <end position="71"/>
    </location>
</feature>
<evidence type="ECO:0000256" key="2">
    <source>
        <dbReference type="ARBA" id="ARBA00005551"/>
    </source>
</evidence>
<evidence type="ECO:0000313" key="14">
    <source>
        <dbReference type="Proteomes" id="UP001144204"/>
    </source>
</evidence>
<evidence type="ECO:0000256" key="5">
    <source>
        <dbReference type="ARBA" id="ARBA00022692"/>
    </source>
</evidence>
<comment type="subcellular location">
    <subcellularLocation>
        <location evidence="1">Membrane</location>
        <topology evidence="1">Multi-pass membrane protein</topology>
    </subcellularLocation>
</comment>
<keyword evidence="5 11" id="KW-0812">Transmembrane</keyword>
<evidence type="ECO:0000256" key="1">
    <source>
        <dbReference type="ARBA" id="ARBA00004141"/>
    </source>
</evidence>
<organism evidence="13 14">
    <name type="scientific">Philodulcilactobacillus myokoensis</name>
    <dbReference type="NCBI Taxonomy" id="2929573"/>
    <lineage>
        <taxon>Bacteria</taxon>
        <taxon>Bacillati</taxon>
        <taxon>Bacillota</taxon>
        <taxon>Bacilli</taxon>
        <taxon>Lactobacillales</taxon>
        <taxon>Lactobacillaceae</taxon>
        <taxon>Philodulcilactobacillus</taxon>
    </lineage>
</organism>
<name>A0A9W6ET36_9LACO</name>
<reference evidence="13" key="1">
    <citation type="submission" date="2022-07" db="EMBL/GenBank/DDBJ databases">
        <authorList>
            <person name="Kouya T."/>
            <person name="Ishiyama Y."/>
        </authorList>
    </citation>
    <scope>NUCLEOTIDE SEQUENCE</scope>
    <source>
        <strain evidence="13">WR16-4</strain>
    </source>
</reference>
<dbReference type="Pfam" id="PF00999">
    <property type="entry name" value="Na_H_Exchanger"/>
    <property type="match status" value="1"/>
</dbReference>
<dbReference type="AlphaFoldDB" id="A0A9W6ET36"/>
<comment type="caution">
    <text evidence="13">The sequence shown here is derived from an EMBL/GenBank/DDBJ whole genome shotgun (WGS) entry which is preliminary data.</text>
</comment>
<sequence>MDNLLIICLVLLSTTIFGKISHAINMPPVVGELLSGVLLGPAILNWLHPNDLIYIFSDLGVIILMFIAGLESNLKLLKKYMKPSLTVAVIGVLLPLLSTYWIGRFFNLNFSSSIFLSIIFVSTSVSISAEILKEMHALNSSGGITILGAAVADDVIGIILLSVVSSLLGTGGNNLFSNHLLLMIVIQIAYFVALVLMIKWIVPWVFSLLKHYQFESSVVILALIICFSFAYAAELIGISSITGAFFAGIAIAQTNQRKIVDQSLTIIGYDFLIPFFFISVGLEINLNGIENNLFFFLVLTILSVVNKLLGAGIGGYLSGFSISNSFMIGAGMISRGEVALIIAQMGLSNHLINNNLYSLAVSAIIMTTLISPLILRKGILIQKKKLSHD</sequence>
<evidence type="ECO:0000256" key="4">
    <source>
        <dbReference type="ARBA" id="ARBA00022449"/>
    </source>
</evidence>
<evidence type="ECO:0000256" key="9">
    <source>
        <dbReference type="ARBA" id="ARBA00023136"/>
    </source>
</evidence>
<dbReference type="GO" id="GO:1902600">
    <property type="term" value="P:proton transmembrane transport"/>
    <property type="evidence" value="ECO:0007669"/>
    <property type="project" value="InterPro"/>
</dbReference>
<keyword evidence="9 11" id="KW-0472">Membrane</keyword>
<evidence type="ECO:0000313" key="13">
    <source>
        <dbReference type="EMBL" id="GLB47107.1"/>
    </source>
</evidence>
<evidence type="ECO:0000256" key="8">
    <source>
        <dbReference type="ARBA" id="ARBA00023065"/>
    </source>
</evidence>